<dbReference type="InterPro" id="IPR011009">
    <property type="entry name" value="Kinase-like_dom_sf"/>
</dbReference>
<organism evidence="3 4">
    <name type="scientific">Cyclocybe aegerita</name>
    <name type="common">Black poplar mushroom</name>
    <name type="synonym">Agrocybe aegerita</name>
    <dbReference type="NCBI Taxonomy" id="1973307"/>
    <lineage>
        <taxon>Eukaryota</taxon>
        <taxon>Fungi</taxon>
        <taxon>Dikarya</taxon>
        <taxon>Basidiomycota</taxon>
        <taxon>Agaricomycotina</taxon>
        <taxon>Agaricomycetes</taxon>
        <taxon>Agaricomycetidae</taxon>
        <taxon>Agaricales</taxon>
        <taxon>Agaricineae</taxon>
        <taxon>Bolbitiaceae</taxon>
        <taxon>Cyclocybe</taxon>
    </lineage>
</organism>
<dbReference type="EMBL" id="CACVBS010000074">
    <property type="protein sequence ID" value="CAA7269104.1"/>
    <property type="molecule type" value="Genomic_DNA"/>
</dbReference>
<name>A0A8S0VZS3_CYCAE</name>
<evidence type="ECO:0000313" key="3">
    <source>
        <dbReference type="EMBL" id="CAA7269104.1"/>
    </source>
</evidence>
<comment type="caution">
    <text evidence="3">The sequence shown here is derived from an EMBL/GenBank/DDBJ whole genome shotgun (WGS) entry which is preliminary data.</text>
</comment>
<dbReference type="InterPro" id="IPR008266">
    <property type="entry name" value="Tyr_kinase_AS"/>
</dbReference>
<evidence type="ECO:0000313" key="4">
    <source>
        <dbReference type="Proteomes" id="UP000467700"/>
    </source>
</evidence>
<feature type="region of interest" description="Disordered" evidence="1">
    <location>
        <begin position="629"/>
        <end position="675"/>
    </location>
</feature>
<dbReference type="InterPro" id="IPR040976">
    <property type="entry name" value="Pkinase_fungal"/>
</dbReference>
<feature type="compositionally biased region" description="Basic and acidic residues" evidence="1">
    <location>
        <begin position="120"/>
        <end position="143"/>
    </location>
</feature>
<evidence type="ECO:0000259" key="2">
    <source>
        <dbReference type="Pfam" id="PF17667"/>
    </source>
</evidence>
<dbReference type="PROSITE" id="PS00109">
    <property type="entry name" value="PROTEIN_KINASE_TYR"/>
    <property type="match status" value="1"/>
</dbReference>
<feature type="region of interest" description="Disordered" evidence="1">
    <location>
        <begin position="111"/>
        <end position="143"/>
    </location>
</feature>
<sequence>MPKEEFFSKYMHVDDDVELPTVAKDHFKGVPKGCKEVEMYEPLIQLIQDANLGGSFDFINTSAYADPNSLPYKKFQPVISTHSKEGDGDGDSDEDKKTVFWRPQLPFELKTGKLSPFSDPSKDSTAEERLRHPFENPSESARDLRGQMATTLAEMCARQFRTHAFMVFMNETEVRFLRTDRTATVVTKAYNYRTNSDVLAEFLARFSHITDAQRGMDESVRSATSEEIEVAQAYLRHYQQTPRRFLPWVAIQVPTLDGSVREVIAREPLSEPDSLTGRSTRAFPVYDLKEKKVMFLKDTWRADLPGMDQETDLLRLLNEAGVQHVPKLVDGGDVVGVGEYHTTHSHLSENATWRAGPLAELVPRAHHRFLEDFMGIELKRFKNPRELIQGVADAFEAHRQALYKCGILHRDVSVKNVMLDRGGRGVLNDWDMAKKVGIPGEPLPPAPPETPKRHCYRTGTWYFMAAGLLGDPLKFHTLQDDIESFFWVVFYYSLHFLPNSLSDARIEAIIKIVFQQSIYDPELRQFTGGEGKLKLIMSRKYIQDLEFPGNAPLSQWFDDALQYLDEYYRWEDERSRNERLCKAAAAKGTTAKLPALPPFESLALADHSSFQLLFESALAKPDWPTTRIGVLPASPSARGTRNASKRGTQDDLPETPSKRPRASGVQFKTFAKSIP</sequence>
<dbReference type="PANTHER" id="PTHR38248">
    <property type="entry name" value="FUNK1 6"/>
    <property type="match status" value="1"/>
</dbReference>
<dbReference type="Gene3D" id="1.10.510.10">
    <property type="entry name" value="Transferase(Phosphotransferase) domain 1"/>
    <property type="match status" value="1"/>
</dbReference>
<protein>
    <recommendedName>
        <fullName evidence="2">Fungal-type protein kinase domain-containing protein</fullName>
    </recommendedName>
</protein>
<dbReference type="Proteomes" id="UP000467700">
    <property type="component" value="Unassembled WGS sequence"/>
</dbReference>
<dbReference type="SUPFAM" id="SSF56112">
    <property type="entry name" value="Protein kinase-like (PK-like)"/>
    <property type="match status" value="1"/>
</dbReference>
<dbReference type="AlphaFoldDB" id="A0A8S0VZS3"/>
<reference evidence="3 4" key="1">
    <citation type="submission" date="2020-01" db="EMBL/GenBank/DDBJ databases">
        <authorList>
            <person name="Gupta K D."/>
        </authorList>
    </citation>
    <scope>NUCLEOTIDE SEQUENCE [LARGE SCALE GENOMIC DNA]</scope>
</reference>
<gene>
    <name evidence="3" type="ORF">AAE3_LOCUS11337</name>
</gene>
<accession>A0A8S0VZS3</accession>
<keyword evidence="4" id="KW-1185">Reference proteome</keyword>
<proteinExistence type="predicted"/>
<evidence type="ECO:0000256" key="1">
    <source>
        <dbReference type="SAM" id="MobiDB-lite"/>
    </source>
</evidence>
<feature type="domain" description="Fungal-type protein kinase" evidence="2">
    <location>
        <begin position="136"/>
        <end position="491"/>
    </location>
</feature>
<dbReference type="GO" id="GO:0004672">
    <property type="term" value="F:protein kinase activity"/>
    <property type="evidence" value="ECO:0007669"/>
    <property type="project" value="InterPro"/>
</dbReference>
<dbReference type="PANTHER" id="PTHR38248:SF2">
    <property type="entry name" value="FUNK1 11"/>
    <property type="match status" value="1"/>
</dbReference>
<dbReference type="Pfam" id="PF17667">
    <property type="entry name" value="Pkinase_fungal"/>
    <property type="match status" value="1"/>
</dbReference>
<feature type="compositionally biased region" description="Polar residues" evidence="1">
    <location>
        <begin position="637"/>
        <end position="646"/>
    </location>
</feature>
<dbReference type="OrthoDB" id="5592585at2759"/>